<comment type="caution">
    <text evidence="1">The sequence shown here is derived from an EMBL/GenBank/DDBJ whole genome shotgun (WGS) entry which is preliminary data.</text>
</comment>
<evidence type="ECO:0000313" key="2">
    <source>
        <dbReference type="Proteomes" id="UP000789405"/>
    </source>
</evidence>
<dbReference type="Proteomes" id="UP000789405">
    <property type="component" value="Unassembled WGS sequence"/>
</dbReference>
<keyword evidence="2" id="KW-1185">Reference proteome</keyword>
<reference evidence="1" key="1">
    <citation type="submission" date="2021-06" db="EMBL/GenBank/DDBJ databases">
        <authorList>
            <person name="Kallberg Y."/>
            <person name="Tangrot J."/>
            <person name="Rosling A."/>
        </authorList>
    </citation>
    <scope>NUCLEOTIDE SEQUENCE</scope>
    <source>
        <strain evidence="1">MA453B</strain>
    </source>
</reference>
<sequence length="399" mass="46732">MQDEKIFKFICYNLQPSDLLAMVCVCKYFKNILDESINPLAEEIWRNSRIRFTVFQDKEPPSEMNQQTFARLLTFEKGCQFCKTKEKPLTIYWIPGVRSCQNCMLSRASEILKLKFKIDNEILGLIVPVTPSVDLPESRHKLTYYWIDYVKNVDAFYKSANDNMRRALREDVEKKYKEAQHYEKWMLNLRQSYLIKRYNSFLKLHAKINKETLSMMQKDHEYKRLKTEVQSNPFLALDLQQYKSRILQIAQKIGIIQKQTIIVKFLKKLTYGSERKSQRQVLNIRDTLYVYLPICPSFLNPPDLKEYSQEFFEKNFLPTLINEAGQLDAAGTAPPPSFLDIDGALHVGSLRNQPIFECRLCNAIKPSSIKIVKQHIKDIHELDDSINSIRFAAKVNCDA</sequence>
<name>A0A9N9I8W6_9GLOM</name>
<gene>
    <name evidence="1" type="ORF">DERYTH_LOCUS14687</name>
</gene>
<feature type="non-terminal residue" evidence="1">
    <location>
        <position position="399"/>
    </location>
</feature>
<dbReference type="OrthoDB" id="2322499at2759"/>
<dbReference type="EMBL" id="CAJVPY010011269">
    <property type="protein sequence ID" value="CAG8725582.1"/>
    <property type="molecule type" value="Genomic_DNA"/>
</dbReference>
<organism evidence="1 2">
    <name type="scientific">Dentiscutata erythropus</name>
    <dbReference type="NCBI Taxonomy" id="1348616"/>
    <lineage>
        <taxon>Eukaryota</taxon>
        <taxon>Fungi</taxon>
        <taxon>Fungi incertae sedis</taxon>
        <taxon>Mucoromycota</taxon>
        <taxon>Glomeromycotina</taxon>
        <taxon>Glomeromycetes</taxon>
        <taxon>Diversisporales</taxon>
        <taxon>Gigasporaceae</taxon>
        <taxon>Dentiscutata</taxon>
    </lineage>
</organism>
<evidence type="ECO:0000313" key="1">
    <source>
        <dbReference type="EMBL" id="CAG8725582.1"/>
    </source>
</evidence>
<dbReference type="AlphaFoldDB" id="A0A9N9I8W6"/>
<accession>A0A9N9I8W6</accession>
<proteinExistence type="predicted"/>
<protein>
    <submittedName>
        <fullName evidence="1">7077_t:CDS:1</fullName>
    </submittedName>
</protein>